<proteinExistence type="predicted"/>
<dbReference type="Proteomes" id="UP000295726">
    <property type="component" value="Unassembled WGS sequence"/>
</dbReference>
<comment type="caution">
    <text evidence="2">The sequence shown here is derived from an EMBL/GenBank/DDBJ whole genome shotgun (WGS) entry which is preliminary data.</text>
</comment>
<keyword evidence="3" id="KW-1185">Reference proteome</keyword>
<dbReference type="InterPro" id="IPR029039">
    <property type="entry name" value="Flavoprotein-like_sf"/>
</dbReference>
<evidence type="ECO:0000313" key="3">
    <source>
        <dbReference type="Proteomes" id="UP000295726"/>
    </source>
</evidence>
<dbReference type="GO" id="GO:0016651">
    <property type="term" value="F:oxidoreductase activity, acting on NAD(P)H"/>
    <property type="evidence" value="ECO:0007669"/>
    <property type="project" value="UniProtKB-ARBA"/>
</dbReference>
<organism evidence="2 3">
    <name type="scientific">Muricomes intestini</name>
    <dbReference type="NCBI Taxonomy" id="1796634"/>
    <lineage>
        <taxon>Bacteria</taxon>
        <taxon>Bacillati</taxon>
        <taxon>Bacillota</taxon>
        <taxon>Clostridia</taxon>
        <taxon>Lachnospirales</taxon>
        <taxon>Lachnospiraceae</taxon>
        <taxon>Muricomes</taxon>
    </lineage>
</organism>
<name>A0A4R3K4N7_9FIRM</name>
<protein>
    <submittedName>
        <fullName evidence="2">Flavodoxin</fullName>
    </submittedName>
</protein>
<dbReference type="Gene3D" id="3.40.50.360">
    <property type="match status" value="1"/>
</dbReference>
<dbReference type="Pfam" id="PF12641">
    <property type="entry name" value="Flavodoxin_3"/>
    <property type="match status" value="1"/>
</dbReference>
<gene>
    <name evidence="2" type="ORF">EDD59_11577</name>
</gene>
<dbReference type="EMBL" id="SLZZ01000015">
    <property type="protein sequence ID" value="TCS77758.1"/>
    <property type="molecule type" value="Genomic_DNA"/>
</dbReference>
<dbReference type="RefSeq" id="WP_132381957.1">
    <property type="nucleotide sequence ID" value="NZ_SLZZ01000015.1"/>
</dbReference>
<evidence type="ECO:0000313" key="2">
    <source>
        <dbReference type="EMBL" id="TCS77758.1"/>
    </source>
</evidence>
<reference evidence="2 3" key="1">
    <citation type="submission" date="2019-03" db="EMBL/GenBank/DDBJ databases">
        <title>Genomic Encyclopedia of Type Strains, Phase IV (KMG-IV): sequencing the most valuable type-strain genomes for metagenomic binning, comparative biology and taxonomic classification.</title>
        <authorList>
            <person name="Goeker M."/>
        </authorList>
    </citation>
    <scope>NUCLEOTIDE SEQUENCE [LARGE SCALE GENOMIC DNA]</scope>
    <source>
        <strain evidence="2 3">DSM 29489</strain>
    </source>
</reference>
<evidence type="ECO:0000259" key="1">
    <source>
        <dbReference type="Pfam" id="PF12641"/>
    </source>
</evidence>
<feature type="domain" description="Flavodoxin-like" evidence="1">
    <location>
        <begin position="5"/>
        <end position="110"/>
    </location>
</feature>
<dbReference type="OrthoDB" id="1739094at2"/>
<dbReference type="InterPro" id="IPR008254">
    <property type="entry name" value="Flavodoxin/NO_synth"/>
</dbReference>
<dbReference type="SUPFAM" id="SSF52218">
    <property type="entry name" value="Flavoproteins"/>
    <property type="match status" value="1"/>
</dbReference>
<dbReference type="AlphaFoldDB" id="A0A4R3K4N7"/>
<accession>A0A4R3K4N7</accession>
<sequence length="140" mass="15290">MKIAIRYYSKTGNTKKLADAISKVTGVPAETVDQPLTEPVDILFLGSSVYAAGVDDAVKRFVTALNKENVKKVVNFSTAALLSSTYNQIKKLLEPKQILLAEQEFHCRGSFKIMHKGRPGEEDLKAVQEFARSITGSTAG</sequence>
<dbReference type="GO" id="GO:0010181">
    <property type="term" value="F:FMN binding"/>
    <property type="evidence" value="ECO:0007669"/>
    <property type="project" value="InterPro"/>
</dbReference>